<accession>A0A2K8NCJ8</accession>
<dbReference type="PRINTS" id="PR01437">
    <property type="entry name" value="NUOXDRDTASE4"/>
</dbReference>
<feature type="transmembrane region" description="Helical" evidence="7">
    <location>
        <begin position="258"/>
        <end position="277"/>
    </location>
</feature>
<dbReference type="GO" id="GO:0005886">
    <property type="term" value="C:plasma membrane"/>
    <property type="evidence" value="ECO:0007669"/>
    <property type="project" value="UniProtKB-SubCell"/>
</dbReference>
<feature type="transmembrane region" description="Helical" evidence="7">
    <location>
        <begin position="289"/>
        <end position="312"/>
    </location>
</feature>
<evidence type="ECO:0000256" key="4">
    <source>
        <dbReference type="ARBA" id="ARBA00022989"/>
    </source>
</evidence>
<feature type="transmembrane region" description="Helical" evidence="7">
    <location>
        <begin position="426"/>
        <end position="445"/>
    </location>
</feature>
<evidence type="ECO:0000259" key="8">
    <source>
        <dbReference type="Pfam" id="PF00361"/>
    </source>
</evidence>
<dbReference type="KEGG" id="kyr:CVV65_15915"/>
<feature type="transmembrane region" description="Helical" evidence="7">
    <location>
        <begin position="173"/>
        <end position="195"/>
    </location>
</feature>
<keyword evidence="4 7" id="KW-1133">Transmembrane helix</keyword>
<dbReference type="Proteomes" id="UP000231932">
    <property type="component" value="Chromosome"/>
</dbReference>
<dbReference type="PANTHER" id="PTHR43507">
    <property type="entry name" value="NADH-UBIQUINONE OXIDOREDUCTASE CHAIN 4"/>
    <property type="match status" value="1"/>
</dbReference>
<evidence type="ECO:0000256" key="2">
    <source>
        <dbReference type="ARBA" id="ARBA00009025"/>
    </source>
</evidence>
<dbReference type="GO" id="GO:0008137">
    <property type="term" value="F:NADH dehydrogenase (ubiquinone) activity"/>
    <property type="evidence" value="ECO:0007669"/>
    <property type="project" value="InterPro"/>
</dbReference>
<dbReference type="GO" id="GO:0003954">
    <property type="term" value="F:NADH dehydrogenase activity"/>
    <property type="evidence" value="ECO:0007669"/>
    <property type="project" value="TreeGrafter"/>
</dbReference>
<feature type="transmembrane region" description="Helical" evidence="7">
    <location>
        <begin position="6"/>
        <end position="22"/>
    </location>
</feature>
<dbReference type="NCBIfam" id="TIGR01972">
    <property type="entry name" value="NDH_I_M"/>
    <property type="match status" value="1"/>
</dbReference>
<dbReference type="GO" id="GO:0042773">
    <property type="term" value="P:ATP synthesis coupled electron transport"/>
    <property type="evidence" value="ECO:0007669"/>
    <property type="project" value="InterPro"/>
</dbReference>
<keyword evidence="10" id="KW-1185">Reference proteome</keyword>
<dbReference type="OrthoDB" id="9811718at2"/>
<dbReference type="RefSeq" id="WP_100668976.1">
    <property type="nucleotide sequence ID" value="NZ_CP024955.1"/>
</dbReference>
<evidence type="ECO:0000256" key="7">
    <source>
        <dbReference type="SAM" id="Phobius"/>
    </source>
</evidence>
<dbReference type="InterPro" id="IPR001750">
    <property type="entry name" value="ND/Mrp_TM"/>
</dbReference>
<evidence type="ECO:0000313" key="10">
    <source>
        <dbReference type="Proteomes" id="UP000231932"/>
    </source>
</evidence>
<sequence>MHAAVLWIVLIPLAAGLTSWLAPKNNSSIPRAAALLGSLISAALVGVVYLGYDPAAGGVQFAFTKTWFTIGDALADIPVQVTLGFGADGLSLPLLALTGVVGFAAAWASKGVRTRANEYYGWLMILLAALYGVFAATDLFLLFFFLELTLVPMYFLIGIWGGEERKKAATKFLIYRGMSSIGLVVAFFGIAYLSGKVGGGMTFDITSLTQQLHSGGAAAGLAPVAGALFLLLFAAILVEEALVPFHTWLPFVHSQAPAAVNMLLGGVVVKTGAYLFLRVAGGMMPAMVARYALLVAVVGVINILWAGLIAFVQGDWRRLLAYTTISHMGVFLLAAASMTPAGLQGALFVAVSSGLLTALLFAGVGIIGERAGTVEMAALGGLSKPMPYVSGLLLTGALGSLGLPGMGQFVGEILSFSGSFSVFPRLSAFGIIGILLAAVYLLWAIQRTTFGPTPATKEGLRDGTPGEVLPMVLLLIAVIGVGVFPAVIGQTAGGTLAALAAGIGG</sequence>
<evidence type="ECO:0000256" key="1">
    <source>
        <dbReference type="ARBA" id="ARBA00004651"/>
    </source>
</evidence>
<feature type="transmembrane region" description="Helical" evidence="7">
    <location>
        <begin position="215"/>
        <end position="238"/>
    </location>
</feature>
<dbReference type="EMBL" id="CP024955">
    <property type="protein sequence ID" value="ATY86230.1"/>
    <property type="molecule type" value="Genomic_DNA"/>
</dbReference>
<evidence type="ECO:0000256" key="6">
    <source>
        <dbReference type="RuleBase" id="RU000320"/>
    </source>
</evidence>
<feature type="transmembrane region" description="Helical" evidence="7">
    <location>
        <begin position="119"/>
        <end position="136"/>
    </location>
</feature>
<evidence type="ECO:0000256" key="3">
    <source>
        <dbReference type="ARBA" id="ARBA00022692"/>
    </source>
</evidence>
<comment type="subcellular location">
    <subcellularLocation>
        <location evidence="1">Cell membrane</location>
        <topology evidence="1">Multi-pass membrane protein</topology>
    </subcellularLocation>
    <subcellularLocation>
        <location evidence="6">Membrane</location>
        <topology evidence="6">Multi-pass membrane protein</topology>
    </subcellularLocation>
</comment>
<feature type="transmembrane region" description="Helical" evidence="7">
    <location>
        <begin position="466"/>
        <end position="488"/>
    </location>
</feature>
<evidence type="ECO:0000313" key="9">
    <source>
        <dbReference type="EMBL" id="ATY86230.1"/>
    </source>
</evidence>
<feature type="transmembrane region" description="Helical" evidence="7">
    <location>
        <begin position="388"/>
        <end position="406"/>
    </location>
</feature>
<reference evidence="10" key="1">
    <citation type="submission" date="2017-11" db="EMBL/GenBank/DDBJ databases">
        <title>Complete Genome Sequence of Kyrpidia sp. Strain EA-1, a thermophilic, hydrogen-oxidizing Bacterium, isolated from the Azores.</title>
        <authorList>
            <person name="Reiner J.E."/>
            <person name="Lapp C.J."/>
            <person name="Bunk B."/>
            <person name="Gescher J."/>
        </authorList>
    </citation>
    <scope>NUCLEOTIDE SEQUENCE [LARGE SCALE GENOMIC DNA]</scope>
    <source>
        <strain evidence="10">EA-1</strain>
    </source>
</reference>
<feature type="transmembrane region" description="Helical" evidence="7">
    <location>
        <begin position="90"/>
        <end position="107"/>
    </location>
</feature>
<organism evidence="9 10">
    <name type="scientific">Kyrpidia spormannii</name>
    <dbReference type="NCBI Taxonomy" id="2055160"/>
    <lineage>
        <taxon>Bacteria</taxon>
        <taxon>Bacillati</taxon>
        <taxon>Bacillota</taxon>
        <taxon>Bacilli</taxon>
        <taxon>Bacillales</taxon>
        <taxon>Alicyclobacillaceae</taxon>
        <taxon>Kyrpidia</taxon>
    </lineage>
</organism>
<dbReference type="GO" id="GO:0048039">
    <property type="term" value="F:ubiquinone binding"/>
    <property type="evidence" value="ECO:0007669"/>
    <property type="project" value="TreeGrafter"/>
</dbReference>
<keyword evidence="5 7" id="KW-0472">Membrane</keyword>
<feature type="domain" description="NADH:quinone oxidoreductase/Mrp antiporter transmembrane" evidence="8">
    <location>
        <begin position="136"/>
        <end position="424"/>
    </location>
</feature>
<evidence type="ECO:0000256" key="5">
    <source>
        <dbReference type="ARBA" id="ARBA00023136"/>
    </source>
</evidence>
<dbReference type="InterPro" id="IPR010227">
    <property type="entry name" value="NADH_Q_OxRdtase_chainM/4"/>
</dbReference>
<gene>
    <name evidence="9" type="ORF">CVV65_15915</name>
</gene>
<dbReference type="Pfam" id="PF00361">
    <property type="entry name" value="Proton_antipo_M"/>
    <property type="match status" value="1"/>
</dbReference>
<proteinExistence type="inferred from homology"/>
<protein>
    <submittedName>
        <fullName evidence="9">Proton-translocating NADH-quinone oxidoreductase subunit M</fullName>
    </submittedName>
</protein>
<comment type="similarity">
    <text evidence="2">Belongs to the complex I subunit 4 family.</text>
</comment>
<feature type="transmembrane region" description="Helical" evidence="7">
    <location>
        <begin position="34"/>
        <end position="52"/>
    </location>
</feature>
<feature type="transmembrane region" description="Helical" evidence="7">
    <location>
        <begin position="319"/>
        <end position="339"/>
    </location>
</feature>
<dbReference type="AlphaFoldDB" id="A0A2K8NCJ8"/>
<keyword evidence="3 6" id="KW-0812">Transmembrane</keyword>
<feature type="transmembrane region" description="Helical" evidence="7">
    <location>
        <begin position="345"/>
        <end position="367"/>
    </location>
</feature>
<dbReference type="GO" id="GO:0015990">
    <property type="term" value="P:electron transport coupled proton transport"/>
    <property type="evidence" value="ECO:0007669"/>
    <property type="project" value="TreeGrafter"/>
</dbReference>
<name>A0A2K8NCJ8_9BACL</name>
<feature type="transmembrane region" description="Helical" evidence="7">
    <location>
        <begin position="142"/>
        <end position="161"/>
    </location>
</feature>
<dbReference type="PANTHER" id="PTHR43507:SF1">
    <property type="entry name" value="NADH-UBIQUINONE OXIDOREDUCTASE CHAIN 4"/>
    <property type="match status" value="1"/>
</dbReference>
<dbReference type="InterPro" id="IPR003918">
    <property type="entry name" value="NADH_UbQ_OxRdtase"/>
</dbReference>